<evidence type="ECO:0000256" key="2">
    <source>
        <dbReference type="ARBA" id="ARBA00022741"/>
    </source>
</evidence>
<evidence type="ECO:0000256" key="3">
    <source>
        <dbReference type="ARBA" id="ARBA00022763"/>
    </source>
</evidence>
<dbReference type="GO" id="GO:0004386">
    <property type="term" value="F:helicase activity"/>
    <property type="evidence" value="ECO:0007669"/>
    <property type="project" value="UniProtKB-KW"/>
</dbReference>
<dbReference type="SUPFAM" id="SSF52980">
    <property type="entry name" value="Restriction endonuclease-like"/>
    <property type="match status" value="1"/>
</dbReference>
<comment type="caution">
    <text evidence="11">The sequence shown here is derived from an EMBL/GenBank/DDBJ whole genome shotgun (WGS) entry which is preliminary data.</text>
</comment>
<proteinExistence type="predicted"/>
<dbReference type="RefSeq" id="WP_154556342.1">
    <property type="nucleotide sequence ID" value="NZ_VUMR01000042.1"/>
</dbReference>
<feature type="domain" description="PD-(D/E)XK endonuclease-like" evidence="10">
    <location>
        <begin position="530"/>
        <end position="832"/>
    </location>
</feature>
<dbReference type="Gene3D" id="3.90.320.10">
    <property type="match status" value="1"/>
</dbReference>
<gene>
    <name evidence="11" type="ORF">FYJ55_07680</name>
</gene>
<keyword evidence="9" id="KW-0234">DNA repair</keyword>
<keyword evidence="12" id="KW-1185">Reference proteome</keyword>
<evidence type="ECO:0000256" key="1">
    <source>
        <dbReference type="ARBA" id="ARBA00022722"/>
    </source>
</evidence>
<keyword evidence="6" id="KW-0269">Exonuclease</keyword>
<organism evidence="11 12">
    <name type="scientific">Holdemanella porci</name>
    <dbReference type="NCBI Taxonomy" id="2652276"/>
    <lineage>
        <taxon>Bacteria</taxon>
        <taxon>Bacillati</taxon>
        <taxon>Bacillota</taxon>
        <taxon>Erysipelotrichia</taxon>
        <taxon>Erysipelotrichales</taxon>
        <taxon>Erysipelotrichaceae</taxon>
        <taxon>Holdemanella</taxon>
    </lineage>
</organism>
<dbReference type="InterPro" id="IPR038726">
    <property type="entry name" value="PDDEXK_AddAB-type"/>
</dbReference>
<reference evidence="11 12" key="1">
    <citation type="submission" date="2019-08" db="EMBL/GenBank/DDBJ databases">
        <title>In-depth cultivation of the pig gut microbiome towards novel bacterial diversity and tailored functional studies.</title>
        <authorList>
            <person name="Wylensek D."/>
            <person name="Hitch T.C.A."/>
            <person name="Clavel T."/>
        </authorList>
    </citation>
    <scope>NUCLEOTIDE SEQUENCE [LARGE SCALE GENOMIC DNA]</scope>
    <source>
        <strain evidence="11 12">LKV-472-APC-3</strain>
    </source>
</reference>
<evidence type="ECO:0000313" key="12">
    <source>
        <dbReference type="Proteomes" id="UP000434241"/>
    </source>
</evidence>
<name>A0A6N7VI40_9FIRM</name>
<dbReference type="Pfam" id="PF12705">
    <property type="entry name" value="PDDEXK_1"/>
    <property type="match status" value="1"/>
</dbReference>
<accession>A0A6N7VI40</accession>
<dbReference type="AlphaFoldDB" id="A0A6N7VI40"/>
<sequence length="849" mass="99280">MIQIPDNSTILAPATLHLSLYKEILKQKKDCLGIQVLTLSSWLSSFYHGQNKSDIEILYLYKDALKNISLSNAFYSSKEDYDFLNACLDFIKMAKTYQIHDFPCSTQKEKDLHEILNLLYPIQLKEDQTQEVLSSLPDLENIYILKKEYSQLDSYWIQVLIDHGAKWLGDKQLLTTHYYSVANARKQMEVIANLIIENDYSADDIFIALNNPSDINVLTQILTAHKIPFTTIQEVHTTSIYNEWIHYLTWAKDMDLKSFLNVVQALYPNDNYLMQYYTLFPEQFLKFEPFLTTLPYKDNEIIDSYQFTSYQKLEQDTLKWIHDHAFLFDAYDFIKMAKHIQNLHEQVTKEDLNAFNDVMSLIQDVHSHIHNANDLNILIHQIQNLSANQKANSIEGVFIGSRQDITNLRPIVFLTGTNASAFPALKLHTGIFDEAYVQNTDLPNLETRIQNQQAQIFDCLSLCEILYVFYPQSDYQGKNYEPSSDIENWLQQKAEFITTPDSFNWTTPNIDLNETTAKSIFFKDDHFKGSISRLESYARCPFSHALKYGLYLKEKEDITDIRIRGSILHHVLEVISKDRQEYTSLSKKEIHHYVENEFSFAKKVLLQQVPWFDSQIEEITEKLMLIFEQLHNFESNWHMNMDKQEHKFSYSYPWNEYTIDLYGYIDRIDSSNTSFCIFDYKSSDKDIKIDDFEKGLSLQLATYTLAYEKESGLIPVGCFYIALKTTPETLTYGKLNYRKKIPELTVNDEKDIADTFKVNRRLNGWHFSDASIYCDDIKRYMPVKRANPSLETIKKEWTQVVDSLLEDIKSGQALPNHVQDACKFCAYRSICRNSANEVEPMLRVEKEEE</sequence>
<keyword evidence="8" id="KW-0238">DNA-binding</keyword>
<dbReference type="GO" id="GO:0004527">
    <property type="term" value="F:exonuclease activity"/>
    <property type="evidence" value="ECO:0007669"/>
    <property type="project" value="UniProtKB-KW"/>
</dbReference>
<dbReference type="InterPro" id="IPR011335">
    <property type="entry name" value="Restrct_endonuc-II-like"/>
</dbReference>
<dbReference type="SUPFAM" id="SSF52540">
    <property type="entry name" value="P-loop containing nucleoside triphosphate hydrolases"/>
    <property type="match status" value="1"/>
</dbReference>
<evidence type="ECO:0000259" key="10">
    <source>
        <dbReference type="Pfam" id="PF12705"/>
    </source>
</evidence>
<dbReference type="GeneID" id="93159175"/>
<evidence type="ECO:0000313" key="11">
    <source>
        <dbReference type="EMBL" id="MSS56769.1"/>
    </source>
</evidence>
<dbReference type="Proteomes" id="UP000434241">
    <property type="component" value="Unassembled WGS sequence"/>
</dbReference>
<keyword evidence="2" id="KW-0547">Nucleotide-binding</keyword>
<evidence type="ECO:0000256" key="4">
    <source>
        <dbReference type="ARBA" id="ARBA00022801"/>
    </source>
</evidence>
<dbReference type="InterPro" id="IPR027417">
    <property type="entry name" value="P-loop_NTPase"/>
</dbReference>
<keyword evidence="5" id="KW-0347">Helicase</keyword>
<evidence type="ECO:0000256" key="5">
    <source>
        <dbReference type="ARBA" id="ARBA00022806"/>
    </source>
</evidence>
<evidence type="ECO:0000256" key="9">
    <source>
        <dbReference type="ARBA" id="ARBA00023204"/>
    </source>
</evidence>
<dbReference type="GO" id="GO:0003677">
    <property type="term" value="F:DNA binding"/>
    <property type="evidence" value="ECO:0007669"/>
    <property type="project" value="UniProtKB-KW"/>
</dbReference>
<evidence type="ECO:0000256" key="8">
    <source>
        <dbReference type="ARBA" id="ARBA00023125"/>
    </source>
</evidence>
<keyword evidence="3" id="KW-0227">DNA damage</keyword>
<keyword evidence="1" id="KW-0540">Nuclease</keyword>
<dbReference type="EMBL" id="VUMR01000042">
    <property type="protein sequence ID" value="MSS56769.1"/>
    <property type="molecule type" value="Genomic_DNA"/>
</dbReference>
<dbReference type="GO" id="GO:0005524">
    <property type="term" value="F:ATP binding"/>
    <property type="evidence" value="ECO:0007669"/>
    <property type="project" value="UniProtKB-KW"/>
</dbReference>
<keyword evidence="7" id="KW-0067">ATP-binding</keyword>
<dbReference type="InterPro" id="IPR011604">
    <property type="entry name" value="PDDEXK-like_dom_sf"/>
</dbReference>
<evidence type="ECO:0000256" key="6">
    <source>
        <dbReference type="ARBA" id="ARBA00022839"/>
    </source>
</evidence>
<dbReference type="GO" id="GO:0006281">
    <property type="term" value="P:DNA repair"/>
    <property type="evidence" value="ECO:0007669"/>
    <property type="project" value="UniProtKB-KW"/>
</dbReference>
<protein>
    <submittedName>
        <fullName evidence="11">PD-(D/E)XK nuclease family protein</fullName>
    </submittedName>
</protein>
<evidence type="ECO:0000256" key="7">
    <source>
        <dbReference type="ARBA" id="ARBA00022840"/>
    </source>
</evidence>
<keyword evidence="4" id="KW-0378">Hydrolase</keyword>